<feature type="domain" description="Bacterial Ig-like" evidence="1">
    <location>
        <begin position="50"/>
        <end position="142"/>
    </location>
</feature>
<reference evidence="3" key="1">
    <citation type="submission" date="2019-07" db="EMBL/GenBank/DDBJ databases">
        <title>Bacillus alkalisoli sp. nov. isolated from saline soil.</title>
        <authorList>
            <person name="Sun J.-Q."/>
            <person name="Xu L."/>
        </authorList>
    </citation>
    <scope>NUCLEOTIDE SEQUENCE [LARGE SCALE GENOMIC DNA]</scope>
    <source>
        <strain evidence="3">M4U3P1</strain>
    </source>
</reference>
<accession>A0A859FBB8</accession>
<gene>
    <name evidence="2" type="ORF">FLK61_26590</name>
</gene>
<proteinExistence type="predicted"/>
<dbReference type="AlphaFoldDB" id="A0A859FBB8"/>
<organism evidence="2 3">
    <name type="scientific">Paenalkalicoccus suaedae</name>
    <dbReference type="NCBI Taxonomy" id="2592382"/>
    <lineage>
        <taxon>Bacteria</taxon>
        <taxon>Bacillati</taxon>
        <taxon>Bacillota</taxon>
        <taxon>Bacilli</taxon>
        <taxon>Bacillales</taxon>
        <taxon>Bacillaceae</taxon>
        <taxon>Paenalkalicoccus</taxon>
    </lineage>
</organism>
<evidence type="ECO:0000313" key="3">
    <source>
        <dbReference type="Proteomes" id="UP000318138"/>
    </source>
</evidence>
<dbReference type="KEGG" id="psua:FLK61_26590"/>
<evidence type="ECO:0000313" key="2">
    <source>
        <dbReference type="EMBL" id="QKS70327.1"/>
    </source>
</evidence>
<dbReference type="InterPro" id="IPR046878">
    <property type="entry name" value="Big_14"/>
</dbReference>
<protein>
    <recommendedName>
        <fullName evidence="1">Bacterial Ig-like domain-containing protein</fullName>
    </recommendedName>
</protein>
<evidence type="ECO:0000259" key="1">
    <source>
        <dbReference type="Pfam" id="PF20251"/>
    </source>
</evidence>
<sequence>MKTSLLLVLCGLVVATLIFLNRPVSDDVVREELLVDRENDLPEEVMEQGVAVAITTDATTVDRGEHVEVTVQNNGASQISTHDTGLSLETVDSDNSWRPLEEDPIIQDVLRTIEPGEEEVFDMRLPNSAGAGVARVVLSFTTMEGDEHQLATSIYVN</sequence>
<dbReference type="Proteomes" id="UP000318138">
    <property type="component" value="Chromosome"/>
</dbReference>
<name>A0A859FBB8_9BACI</name>
<keyword evidence="3" id="KW-1185">Reference proteome</keyword>
<dbReference type="EMBL" id="CP041372">
    <property type="protein sequence ID" value="QKS70327.1"/>
    <property type="molecule type" value="Genomic_DNA"/>
</dbReference>
<dbReference type="RefSeq" id="WP_176008368.1">
    <property type="nucleotide sequence ID" value="NZ_CP041372.2"/>
</dbReference>
<dbReference type="Pfam" id="PF20251">
    <property type="entry name" value="Big_14"/>
    <property type="match status" value="1"/>
</dbReference>